<name>L8JKH6_9BACT</name>
<evidence type="ECO:0000256" key="3">
    <source>
        <dbReference type="ARBA" id="ARBA00022989"/>
    </source>
</evidence>
<dbReference type="GO" id="GO:0008488">
    <property type="term" value="F:gamma-glutamyl carboxylase activity"/>
    <property type="evidence" value="ECO:0007669"/>
    <property type="project" value="InterPro"/>
</dbReference>
<dbReference type="GO" id="GO:0012505">
    <property type="term" value="C:endomembrane system"/>
    <property type="evidence" value="ECO:0007669"/>
    <property type="project" value="UniProtKB-SubCell"/>
</dbReference>
<evidence type="ECO:0000259" key="8">
    <source>
        <dbReference type="SMART" id="SM00752"/>
    </source>
</evidence>
<keyword evidence="3 7" id="KW-1133">Transmembrane helix</keyword>
<evidence type="ECO:0000256" key="5">
    <source>
        <dbReference type="ARBA" id="ARBA00023157"/>
    </source>
</evidence>
<evidence type="ECO:0000256" key="4">
    <source>
        <dbReference type="ARBA" id="ARBA00023136"/>
    </source>
</evidence>
<accession>L8JKH6</accession>
<feature type="transmembrane region" description="Helical" evidence="7">
    <location>
        <begin position="187"/>
        <end position="209"/>
    </location>
</feature>
<protein>
    <submittedName>
        <fullName evidence="9">Vitamin K-dependent gamma-carboxylase</fullName>
    </submittedName>
</protein>
<keyword evidence="10" id="KW-1185">Reference proteome</keyword>
<dbReference type="EMBL" id="AMZN01000078">
    <property type="protein sequence ID" value="ELR69280.1"/>
    <property type="molecule type" value="Genomic_DNA"/>
</dbReference>
<feature type="transmembrane region" description="Helical" evidence="7">
    <location>
        <begin position="221"/>
        <end position="248"/>
    </location>
</feature>
<proteinExistence type="predicted"/>
<dbReference type="PANTHER" id="PTHR12639">
    <property type="entry name" value="VITAMIN K-DEPENDENT GAMMA-CARBOXYLASE"/>
    <property type="match status" value="1"/>
</dbReference>
<evidence type="ECO:0000313" key="10">
    <source>
        <dbReference type="Proteomes" id="UP000011135"/>
    </source>
</evidence>
<dbReference type="PANTHER" id="PTHR12639:SF7">
    <property type="entry name" value="HTTM DOMAIN-CONTAINING PROTEIN"/>
    <property type="match status" value="1"/>
</dbReference>
<evidence type="ECO:0000313" key="9">
    <source>
        <dbReference type="EMBL" id="ELR69280.1"/>
    </source>
</evidence>
<comment type="caution">
    <text evidence="9">The sequence shown here is derived from an EMBL/GenBank/DDBJ whole genome shotgun (WGS) entry which is preliminary data.</text>
</comment>
<keyword evidence="2 7" id="KW-0812">Transmembrane</keyword>
<keyword evidence="4 7" id="KW-0472">Membrane</keyword>
<dbReference type="Pfam" id="PF05090">
    <property type="entry name" value="HTTM"/>
    <property type="match status" value="1"/>
</dbReference>
<dbReference type="Proteomes" id="UP000011135">
    <property type="component" value="Unassembled WGS sequence"/>
</dbReference>
<dbReference type="InterPro" id="IPR007782">
    <property type="entry name" value="VKG_COase"/>
</dbReference>
<evidence type="ECO:0000256" key="6">
    <source>
        <dbReference type="ARBA" id="ARBA00023239"/>
    </source>
</evidence>
<feature type="transmembrane region" description="Helical" evidence="7">
    <location>
        <begin position="70"/>
        <end position="90"/>
    </location>
</feature>
<feature type="transmembrane region" description="Helical" evidence="7">
    <location>
        <begin position="129"/>
        <end position="151"/>
    </location>
</feature>
<dbReference type="AlphaFoldDB" id="L8JKH6"/>
<dbReference type="eggNOG" id="COG3250">
    <property type="taxonomic scope" value="Bacteria"/>
</dbReference>
<dbReference type="SMART" id="SM00752">
    <property type="entry name" value="HTTM"/>
    <property type="match status" value="1"/>
</dbReference>
<evidence type="ECO:0000256" key="7">
    <source>
        <dbReference type="SAM" id="Phobius"/>
    </source>
</evidence>
<sequence length="427" mass="49896">MILFRIVFGLLIFLEAWGAILTGWVKRAFIEPVYTFPFMDFAWLQPLPGYGMYIYYIIMGIAGLMVMLGLYYRLGIGIYTIMWSGVYFMQKTNYNNHYYLLVLLCLLMCLVPAQAYASMDAKRRPALKSLICPQWCLWIFALQITIVYIYASVAKMHADWFYAKPVSIWFDYKSDYFLIGPLLAKKWFQYAVAYGGILFDLLIAPGLIWKKTRKYAFIASIFFHIFNSAVFQVGIFPYMGIAIGVFFFEPEVVRKIFFKKKPKPAVVNDSLYSPKPLLIMALAVYFVIQLLLPLRHWLFPGSSIWTEEGHRLAWHMMLRVKTGFVSFDVVDPKSGKQWKVRPVEYLTPKQSRAVATRPDMCWQFVQILKKEYAVKGFPEIEIYANSSVSLNGRPMQPLYDREVDLAKIEWKRFEHSEWLLPLKSDDK</sequence>
<keyword evidence="6" id="KW-0456">Lyase</keyword>
<evidence type="ECO:0000256" key="2">
    <source>
        <dbReference type="ARBA" id="ARBA00022692"/>
    </source>
</evidence>
<dbReference type="GO" id="GO:0019842">
    <property type="term" value="F:vitamin binding"/>
    <property type="evidence" value="ECO:0007669"/>
    <property type="project" value="TreeGrafter"/>
</dbReference>
<dbReference type="InterPro" id="IPR053935">
    <property type="entry name" value="VKGC_lumenal_dom"/>
</dbReference>
<feature type="domain" description="HTTM-like" evidence="8">
    <location>
        <begin position="3"/>
        <end position="252"/>
    </location>
</feature>
<gene>
    <name evidence="9" type="ORF">C900_05164</name>
</gene>
<dbReference type="Pfam" id="PF22777">
    <property type="entry name" value="VKGC_lumenal_dom"/>
    <property type="match status" value="1"/>
</dbReference>
<dbReference type="STRING" id="1237149.C900_05164"/>
<comment type="subcellular location">
    <subcellularLocation>
        <location evidence="1">Endomembrane system</location>
        <topology evidence="1">Multi-pass membrane protein</topology>
    </subcellularLocation>
</comment>
<reference evidence="9 10" key="1">
    <citation type="submission" date="2012-12" db="EMBL/GenBank/DDBJ databases">
        <title>Genome assembly of Fulvivirga imtechensis AK7.</title>
        <authorList>
            <person name="Nupur N."/>
            <person name="Khatri I."/>
            <person name="Kumar R."/>
            <person name="Subramanian S."/>
            <person name="Pinnaka A."/>
        </authorList>
    </citation>
    <scope>NUCLEOTIDE SEQUENCE [LARGE SCALE GENOMIC DNA]</scope>
    <source>
        <strain evidence="9 10">AK7</strain>
    </source>
</reference>
<feature type="transmembrane region" description="Helical" evidence="7">
    <location>
        <begin position="277"/>
        <end position="294"/>
    </location>
</feature>
<dbReference type="InterPro" id="IPR011020">
    <property type="entry name" value="HTTM-like"/>
</dbReference>
<feature type="transmembrane region" description="Helical" evidence="7">
    <location>
        <begin position="42"/>
        <end position="58"/>
    </location>
</feature>
<feature type="transmembrane region" description="Helical" evidence="7">
    <location>
        <begin position="96"/>
        <end position="117"/>
    </location>
</feature>
<evidence type="ECO:0000256" key="1">
    <source>
        <dbReference type="ARBA" id="ARBA00004127"/>
    </source>
</evidence>
<keyword evidence="5" id="KW-1015">Disulfide bond</keyword>
<dbReference type="InterPro" id="IPR053934">
    <property type="entry name" value="HTTM_dom"/>
</dbReference>
<dbReference type="PATRIC" id="fig|1237149.3.peg.4631"/>
<organism evidence="9 10">
    <name type="scientific">Fulvivirga imtechensis AK7</name>
    <dbReference type="NCBI Taxonomy" id="1237149"/>
    <lineage>
        <taxon>Bacteria</taxon>
        <taxon>Pseudomonadati</taxon>
        <taxon>Bacteroidota</taxon>
        <taxon>Cytophagia</taxon>
        <taxon>Cytophagales</taxon>
        <taxon>Fulvivirgaceae</taxon>
        <taxon>Fulvivirga</taxon>
    </lineage>
</organism>